<organism evidence="2 3">
    <name type="scientific">Polyangium spumosum</name>
    <dbReference type="NCBI Taxonomy" id="889282"/>
    <lineage>
        <taxon>Bacteria</taxon>
        <taxon>Pseudomonadati</taxon>
        <taxon>Myxococcota</taxon>
        <taxon>Polyangia</taxon>
        <taxon>Polyangiales</taxon>
        <taxon>Polyangiaceae</taxon>
        <taxon>Polyangium</taxon>
    </lineage>
</organism>
<dbReference type="Proteomes" id="UP000440224">
    <property type="component" value="Unassembled WGS sequence"/>
</dbReference>
<name>A0A6N7PLW1_9BACT</name>
<dbReference type="EMBL" id="WJIE01000003">
    <property type="protein sequence ID" value="MRG92767.1"/>
    <property type="molecule type" value="Genomic_DNA"/>
</dbReference>
<reference evidence="2 3" key="1">
    <citation type="submission" date="2019-10" db="EMBL/GenBank/DDBJ databases">
        <title>A soil myxobacterium in the family Polyangiaceae.</title>
        <authorList>
            <person name="Li Y."/>
            <person name="Wang J."/>
        </authorList>
    </citation>
    <scope>NUCLEOTIDE SEQUENCE [LARGE SCALE GENOMIC DNA]</scope>
    <source>
        <strain evidence="2 3">DSM 14734</strain>
    </source>
</reference>
<dbReference type="AlphaFoldDB" id="A0A6N7PLW1"/>
<protein>
    <submittedName>
        <fullName evidence="2">Uncharacterized protein</fullName>
    </submittedName>
</protein>
<comment type="caution">
    <text evidence="2">The sequence shown here is derived from an EMBL/GenBank/DDBJ whole genome shotgun (WGS) entry which is preliminary data.</text>
</comment>
<accession>A0A6N7PLW1</accession>
<feature type="region of interest" description="Disordered" evidence="1">
    <location>
        <begin position="1"/>
        <end position="26"/>
    </location>
</feature>
<gene>
    <name evidence="2" type="ORF">GF068_12630</name>
</gene>
<dbReference type="OrthoDB" id="9868430at2"/>
<keyword evidence="3" id="KW-1185">Reference proteome</keyword>
<dbReference type="RefSeq" id="WP_153819604.1">
    <property type="nucleotide sequence ID" value="NZ_WJIE01000003.1"/>
</dbReference>
<proteinExistence type="predicted"/>
<sequence>MNERGDSQVQQTREVFRGRTDPADGSSDIFEELDALETATAAQLGVMLRGMARIGQVSLLYGARIAAEWQRMALEATRRAGETFGAPFL</sequence>
<evidence type="ECO:0000256" key="1">
    <source>
        <dbReference type="SAM" id="MobiDB-lite"/>
    </source>
</evidence>
<evidence type="ECO:0000313" key="3">
    <source>
        <dbReference type="Proteomes" id="UP000440224"/>
    </source>
</evidence>
<evidence type="ECO:0000313" key="2">
    <source>
        <dbReference type="EMBL" id="MRG92767.1"/>
    </source>
</evidence>